<accession>A0ACB9KF73</accession>
<evidence type="ECO:0000313" key="2">
    <source>
        <dbReference type="Proteomes" id="UP000828941"/>
    </source>
</evidence>
<comment type="caution">
    <text evidence="1">The sequence shown here is derived from an EMBL/GenBank/DDBJ whole genome shotgun (WGS) entry which is preliminary data.</text>
</comment>
<name>A0ACB9KF73_BAUVA</name>
<dbReference type="Proteomes" id="UP000828941">
    <property type="component" value="Chromosome 14"/>
</dbReference>
<dbReference type="EMBL" id="CM039439">
    <property type="protein sequence ID" value="KAI4295816.1"/>
    <property type="molecule type" value="Genomic_DNA"/>
</dbReference>
<gene>
    <name evidence="1" type="ORF">L6164_035819</name>
</gene>
<protein>
    <submittedName>
        <fullName evidence="1">Uncharacterized protein</fullName>
    </submittedName>
</protein>
<evidence type="ECO:0000313" key="1">
    <source>
        <dbReference type="EMBL" id="KAI4295816.1"/>
    </source>
</evidence>
<reference evidence="1 2" key="1">
    <citation type="journal article" date="2022" name="DNA Res.">
        <title>Chromosomal-level genome assembly of the orchid tree Bauhinia variegata (Leguminosae; Cercidoideae) supports the allotetraploid origin hypothesis of Bauhinia.</title>
        <authorList>
            <person name="Zhong Y."/>
            <person name="Chen Y."/>
            <person name="Zheng D."/>
            <person name="Pang J."/>
            <person name="Liu Y."/>
            <person name="Luo S."/>
            <person name="Meng S."/>
            <person name="Qian L."/>
            <person name="Wei D."/>
            <person name="Dai S."/>
            <person name="Zhou R."/>
        </authorList>
    </citation>
    <scope>NUCLEOTIDE SEQUENCE [LARGE SCALE GENOMIC DNA]</scope>
    <source>
        <strain evidence="1">BV-YZ2020</strain>
    </source>
</reference>
<sequence>MAMVSLSPFSFLCLLLLTLISQATAVPSNIFLNSYCDTSEENYTTHSTYGNNLNILLAKLSSNTQIDYGFYNLSYGKSSNQVYATGLCRGDVKPNNCRKCLDDAGKILRKQCPNQKKATGYDNKCTLRYSPSPVFGILAVDFSSYYMCNQNDTTKVEQFDQVLSDLIKNLTSIAASGDSRRKYAEASTTGPTSETVFANAQCSPDLSKEQCSECLDSAFPGIFTFCNGKRGGRFLGPNCNFRYEFYRFYGPKAEEPPQAAPLKVYRYSF</sequence>
<keyword evidence="2" id="KW-1185">Reference proteome</keyword>
<organism evidence="1 2">
    <name type="scientific">Bauhinia variegata</name>
    <name type="common">Purple orchid tree</name>
    <name type="synonym">Phanera variegata</name>
    <dbReference type="NCBI Taxonomy" id="167791"/>
    <lineage>
        <taxon>Eukaryota</taxon>
        <taxon>Viridiplantae</taxon>
        <taxon>Streptophyta</taxon>
        <taxon>Embryophyta</taxon>
        <taxon>Tracheophyta</taxon>
        <taxon>Spermatophyta</taxon>
        <taxon>Magnoliopsida</taxon>
        <taxon>eudicotyledons</taxon>
        <taxon>Gunneridae</taxon>
        <taxon>Pentapetalae</taxon>
        <taxon>rosids</taxon>
        <taxon>fabids</taxon>
        <taxon>Fabales</taxon>
        <taxon>Fabaceae</taxon>
        <taxon>Cercidoideae</taxon>
        <taxon>Cercideae</taxon>
        <taxon>Bauhiniinae</taxon>
        <taxon>Bauhinia</taxon>
    </lineage>
</organism>
<proteinExistence type="predicted"/>